<accession>A0A812X7M8</accession>
<reference evidence="1" key="1">
    <citation type="submission" date="2021-02" db="EMBL/GenBank/DDBJ databases">
        <authorList>
            <person name="Dougan E. K."/>
            <person name="Rhodes N."/>
            <person name="Thang M."/>
            <person name="Chan C."/>
        </authorList>
    </citation>
    <scope>NUCLEOTIDE SEQUENCE</scope>
</reference>
<keyword evidence="2" id="KW-1185">Reference proteome</keyword>
<dbReference type="Proteomes" id="UP000649617">
    <property type="component" value="Unassembled WGS sequence"/>
</dbReference>
<dbReference type="InterPro" id="IPR029069">
    <property type="entry name" value="HotDog_dom_sf"/>
</dbReference>
<feature type="non-terminal residue" evidence="1">
    <location>
        <position position="1"/>
    </location>
</feature>
<comment type="caution">
    <text evidence="1">The sequence shown here is derived from an EMBL/GenBank/DDBJ whole genome shotgun (WGS) entry which is preliminary data.</text>
</comment>
<evidence type="ECO:0000313" key="1">
    <source>
        <dbReference type="EMBL" id="CAE7728222.1"/>
    </source>
</evidence>
<dbReference type="EMBL" id="CAJNIZ010045719">
    <property type="protein sequence ID" value="CAE7728222.1"/>
    <property type="molecule type" value="Genomic_DNA"/>
</dbReference>
<protein>
    <submittedName>
        <fullName evidence="1">Uncharacterized protein</fullName>
    </submittedName>
</protein>
<sequence length="174" mass="19512">GADAKVYDNFAKDLRKFTDASRSKFSTTSLRFFSAYPKAGVPFTPERHLKASYTVRSTDCDMYNVLFQGRVPSMMESCYPQKDVRAFYVNIRMSVHPGDELAVHVFADKARAFFVCLRGKDPVLTAVGHYEAMAVCQEVMKCASLRLPLILKFCNDGSKPAPCEDYDFSKICGA</sequence>
<name>A0A812X7M8_SYMPI</name>
<organism evidence="1 2">
    <name type="scientific">Symbiodinium pilosum</name>
    <name type="common">Dinoflagellate</name>
    <dbReference type="NCBI Taxonomy" id="2952"/>
    <lineage>
        <taxon>Eukaryota</taxon>
        <taxon>Sar</taxon>
        <taxon>Alveolata</taxon>
        <taxon>Dinophyceae</taxon>
        <taxon>Suessiales</taxon>
        <taxon>Symbiodiniaceae</taxon>
        <taxon>Symbiodinium</taxon>
    </lineage>
</organism>
<dbReference type="AlphaFoldDB" id="A0A812X7M8"/>
<proteinExistence type="predicted"/>
<evidence type="ECO:0000313" key="2">
    <source>
        <dbReference type="Proteomes" id="UP000649617"/>
    </source>
</evidence>
<dbReference type="OrthoDB" id="10304971at2759"/>
<dbReference type="SUPFAM" id="SSF54637">
    <property type="entry name" value="Thioesterase/thiol ester dehydrase-isomerase"/>
    <property type="match status" value="1"/>
</dbReference>
<gene>
    <name evidence="1" type="ORF">SPIL2461_LOCUS20868</name>
</gene>